<evidence type="ECO:0000259" key="1">
    <source>
        <dbReference type="Pfam" id="PF00248"/>
    </source>
</evidence>
<dbReference type="InterPro" id="IPR006311">
    <property type="entry name" value="TAT_signal"/>
</dbReference>
<dbReference type="NCBIfam" id="TIGR01409">
    <property type="entry name" value="TAT_signal_seq"/>
    <property type="match status" value="1"/>
</dbReference>
<dbReference type="PROSITE" id="PS51318">
    <property type="entry name" value="TAT"/>
    <property type="match status" value="1"/>
</dbReference>
<gene>
    <name evidence="2" type="ORF">S06H3_48197</name>
</gene>
<sequence length="255" mass="28707">MENKQVTRREFMRDSAVAAAGLAVGLGAVGARNTYAGAASRKPLSYNPNMEYRRLGKTGLEVSVVCLGGHWKRIDKVLDATGKTFAQNRSEVVSRCIDVGINYIDACCRGEVLAYSKALAGRREKMYMALSYDGREVRNPEFRTRKKLMESFDSLLREAKQEYTDLWRITCHEPGGKHSFNTSCELVEALEKAKKQGKARFIGISSHDRPWLKMMIEYFPQLEVILFPYTARSKVAPKDSLFDAVKKCDVGIFGI</sequence>
<comment type="caution">
    <text evidence="2">The sequence shown here is derived from an EMBL/GenBank/DDBJ whole genome shotgun (WGS) entry which is preliminary data.</text>
</comment>
<protein>
    <recommendedName>
        <fullName evidence="1">NADP-dependent oxidoreductase domain-containing protein</fullName>
    </recommendedName>
</protein>
<dbReference type="InterPro" id="IPR053135">
    <property type="entry name" value="AKR2_Oxidoreductase"/>
</dbReference>
<dbReference type="InterPro" id="IPR023210">
    <property type="entry name" value="NADP_OxRdtase_dom"/>
</dbReference>
<reference evidence="2" key="1">
    <citation type="journal article" date="2014" name="Front. Microbiol.">
        <title>High frequency of phylogenetically diverse reductive dehalogenase-homologous genes in deep subseafloor sedimentary metagenomes.</title>
        <authorList>
            <person name="Kawai M."/>
            <person name="Futagami T."/>
            <person name="Toyoda A."/>
            <person name="Takaki Y."/>
            <person name="Nishi S."/>
            <person name="Hori S."/>
            <person name="Arai W."/>
            <person name="Tsubouchi T."/>
            <person name="Morono Y."/>
            <person name="Uchiyama I."/>
            <person name="Ito T."/>
            <person name="Fujiyama A."/>
            <person name="Inagaki F."/>
            <person name="Takami H."/>
        </authorList>
    </citation>
    <scope>NUCLEOTIDE SEQUENCE</scope>
    <source>
        <strain evidence="2">Expedition CK06-06</strain>
    </source>
</reference>
<dbReference type="PANTHER" id="PTHR43312:SF1">
    <property type="entry name" value="NADP-DEPENDENT OXIDOREDUCTASE DOMAIN-CONTAINING PROTEIN"/>
    <property type="match status" value="1"/>
</dbReference>
<dbReference type="InterPro" id="IPR036812">
    <property type="entry name" value="NAD(P)_OxRdtase_dom_sf"/>
</dbReference>
<dbReference type="EMBL" id="BARV01030337">
    <property type="protein sequence ID" value="GAI40178.1"/>
    <property type="molecule type" value="Genomic_DNA"/>
</dbReference>
<dbReference type="Pfam" id="PF00248">
    <property type="entry name" value="Aldo_ket_red"/>
    <property type="match status" value="1"/>
</dbReference>
<name>X1N984_9ZZZZ</name>
<feature type="non-terminal residue" evidence="2">
    <location>
        <position position="255"/>
    </location>
</feature>
<organism evidence="2">
    <name type="scientific">marine sediment metagenome</name>
    <dbReference type="NCBI Taxonomy" id="412755"/>
    <lineage>
        <taxon>unclassified sequences</taxon>
        <taxon>metagenomes</taxon>
        <taxon>ecological metagenomes</taxon>
    </lineage>
</organism>
<dbReference type="InterPro" id="IPR019546">
    <property type="entry name" value="TAT_signal_bac_arc"/>
</dbReference>
<accession>X1N984</accession>
<dbReference type="Gene3D" id="3.20.20.100">
    <property type="entry name" value="NADP-dependent oxidoreductase domain"/>
    <property type="match status" value="1"/>
</dbReference>
<dbReference type="PANTHER" id="PTHR43312">
    <property type="entry name" value="D-THREO-ALDOSE 1-DEHYDROGENASE"/>
    <property type="match status" value="1"/>
</dbReference>
<dbReference type="SUPFAM" id="SSF51430">
    <property type="entry name" value="NAD(P)-linked oxidoreductase"/>
    <property type="match status" value="1"/>
</dbReference>
<proteinExistence type="predicted"/>
<evidence type="ECO:0000313" key="2">
    <source>
        <dbReference type="EMBL" id="GAI40178.1"/>
    </source>
</evidence>
<dbReference type="AlphaFoldDB" id="X1N984"/>
<feature type="domain" description="NADP-dependent oxidoreductase" evidence="1">
    <location>
        <begin position="87"/>
        <end position="211"/>
    </location>
</feature>